<dbReference type="AlphaFoldDB" id="A0A1G1Y6S7"/>
<sequence length="178" mass="19371">MTKKEKIIIAAILIALGAAFRLLPHLWNFAPIAGAALFAGAYLGRRYAVVVPVVAMLLGDLFLGFYEWPLLITVYGCFILTGLIGTLIKKKSAANVVLASLAGSFLFFLATNWAVWQFSPWYAKTFEGLMASYAAALPFFRNTLLGDLFYAGVFFGAYEAVKVLAAKAKLAFLPVKNS</sequence>
<reference evidence="2 3" key="1">
    <citation type="journal article" date="2016" name="Nat. Commun.">
        <title>Thousands of microbial genomes shed light on interconnected biogeochemical processes in an aquifer system.</title>
        <authorList>
            <person name="Anantharaman K."/>
            <person name="Brown C.T."/>
            <person name="Hug L.A."/>
            <person name="Sharon I."/>
            <person name="Castelle C.J."/>
            <person name="Probst A.J."/>
            <person name="Thomas B.C."/>
            <person name="Singh A."/>
            <person name="Wilkins M.J."/>
            <person name="Karaoz U."/>
            <person name="Brodie E.L."/>
            <person name="Williams K.H."/>
            <person name="Hubbard S.S."/>
            <person name="Banfield J.F."/>
        </authorList>
    </citation>
    <scope>NUCLEOTIDE SEQUENCE [LARGE SCALE GENOMIC DNA]</scope>
</reference>
<dbReference type="Pfam" id="PF20221">
    <property type="entry name" value="DUF6580"/>
    <property type="match status" value="1"/>
</dbReference>
<protein>
    <recommendedName>
        <fullName evidence="4">ECF transporter S component</fullName>
    </recommendedName>
</protein>
<evidence type="ECO:0008006" key="4">
    <source>
        <dbReference type="Google" id="ProtNLM"/>
    </source>
</evidence>
<evidence type="ECO:0000313" key="2">
    <source>
        <dbReference type="EMBL" id="OGY47450.1"/>
    </source>
</evidence>
<feature type="transmembrane region" description="Helical" evidence="1">
    <location>
        <begin position="72"/>
        <end position="88"/>
    </location>
</feature>
<dbReference type="EMBL" id="MHIF01000035">
    <property type="protein sequence ID" value="OGY47450.1"/>
    <property type="molecule type" value="Genomic_DNA"/>
</dbReference>
<dbReference type="InterPro" id="IPR046487">
    <property type="entry name" value="DUF6580"/>
</dbReference>
<organism evidence="2 3">
    <name type="scientific">Candidatus Buchananbacteria bacterium RIFCSPHIGHO2_01_FULL_46_12</name>
    <dbReference type="NCBI Taxonomy" id="1797536"/>
    <lineage>
        <taxon>Bacteria</taxon>
        <taxon>Candidatus Buchananiibacteriota</taxon>
    </lineage>
</organism>
<gene>
    <name evidence="2" type="ORF">A2663_00515</name>
</gene>
<keyword evidence="1" id="KW-0472">Membrane</keyword>
<feature type="transmembrane region" description="Helical" evidence="1">
    <location>
        <begin position="95"/>
        <end position="115"/>
    </location>
</feature>
<accession>A0A1G1Y6S7</accession>
<proteinExistence type="predicted"/>
<evidence type="ECO:0000256" key="1">
    <source>
        <dbReference type="SAM" id="Phobius"/>
    </source>
</evidence>
<keyword evidence="1" id="KW-0812">Transmembrane</keyword>
<dbReference type="Proteomes" id="UP000178432">
    <property type="component" value="Unassembled WGS sequence"/>
</dbReference>
<evidence type="ECO:0000313" key="3">
    <source>
        <dbReference type="Proteomes" id="UP000178432"/>
    </source>
</evidence>
<comment type="caution">
    <text evidence="2">The sequence shown here is derived from an EMBL/GenBank/DDBJ whole genome shotgun (WGS) entry which is preliminary data.</text>
</comment>
<keyword evidence="1" id="KW-1133">Transmembrane helix</keyword>
<feature type="transmembrane region" description="Helical" evidence="1">
    <location>
        <begin position="7"/>
        <end position="23"/>
    </location>
</feature>
<dbReference type="Gene3D" id="1.10.1760.20">
    <property type="match status" value="1"/>
</dbReference>
<name>A0A1G1Y6S7_9BACT</name>